<keyword evidence="3" id="KW-0812">Transmembrane</keyword>
<keyword evidence="5" id="KW-0472">Membrane</keyword>
<protein>
    <submittedName>
        <fullName evidence="7">Abc transporter g family protein</fullName>
    </submittedName>
</protein>
<evidence type="ECO:0000256" key="5">
    <source>
        <dbReference type="ARBA" id="ARBA00023136"/>
    </source>
</evidence>
<dbReference type="GO" id="GO:0016020">
    <property type="term" value="C:membrane"/>
    <property type="evidence" value="ECO:0007669"/>
    <property type="project" value="UniProtKB-SubCell"/>
</dbReference>
<evidence type="ECO:0000256" key="1">
    <source>
        <dbReference type="ARBA" id="ARBA00004141"/>
    </source>
</evidence>
<dbReference type="AlphaFoldDB" id="I2CRF1"/>
<evidence type="ECO:0000256" key="2">
    <source>
        <dbReference type="ARBA" id="ARBA00022448"/>
    </source>
</evidence>
<dbReference type="GO" id="GO:0005524">
    <property type="term" value="F:ATP binding"/>
    <property type="evidence" value="ECO:0007669"/>
    <property type="project" value="InterPro"/>
</dbReference>
<dbReference type="GO" id="GO:0042626">
    <property type="term" value="F:ATPase-coupled transmembrane transporter activity"/>
    <property type="evidence" value="ECO:0007669"/>
    <property type="project" value="TreeGrafter"/>
</dbReference>
<dbReference type="Gene3D" id="3.40.50.300">
    <property type="entry name" value="P-loop containing nucleotide triphosphate hydrolases"/>
    <property type="match status" value="1"/>
</dbReference>
<sequence length="237" mass="25611">KGKQQAIEACRGTLLAISQMALEMETSHSPLKAHHEGGIMEASPGSYDCESQSMDGWSSDSVDSSAPHSYMWRDIRCSYDANMSGRGGKQVEIEVLHGIDGQLEAGQMLAVIGPSGSGKTCLLDILAARKTVGKLSGLRLLDGQITSRRRFQRITAYVTQEDIFHPTSTVKEAVLFQAHLRLDRKMPSAAKDALALRLIEDVGLKGKENTYVGGPLPGGLRVRGLSGGEKRRLSLCC</sequence>
<evidence type="ECO:0000256" key="4">
    <source>
        <dbReference type="ARBA" id="ARBA00022989"/>
    </source>
</evidence>
<dbReference type="InterPro" id="IPR003439">
    <property type="entry name" value="ABC_transporter-like_ATP-bd"/>
</dbReference>
<proteinExistence type="evidence at transcript level"/>
<comment type="subcellular location">
    <subcellularLocation>
        <location evidence="1">Membrane</location>
        <topology evidence="1">Multi-pass membrane protein</topology>
    </subcellularLocation>
</comment>
<dbReference type="InterPro" id="IPR027417">
    <property type="entry name" value="P-loop_NTPase"/>
</dbReference>
<dbReference type="Pfam" id="PF00005">
    <property type="entry name" value="ABC_tran"/>
    <property type="match status" value="1"/>
</dbReference>
<feature type="domain" description="ABC transporter" evidence="6">
    <location>
        <begin position="96"/>
        <end position="236"/>
    </location>
</feature>
<name>I2CRF1_NANGC</name>
<dbReference type="GO" id="GO:0016887">
    <property type="term" value="F:ATP hydrolysis activity"/>
    <property type="evidence" value="ECO:0007669"/>
    <property type="project" value="InterPro"/>
</dbReference>
<dbReference type="SUPFAM" id="SSF52540">
    <property type="entry name" value="P-loop containing nucleoside triphosphate hydrolases"/>
    <property type="match status" value="1"/>
</dbReference>
<evidence type="ECO:0000259" key="6">
    <source>
        <dbReference type="Pfam" id="PF00005"/>
    </source>
</evidence>
<keyword evidence="4" id="KW-1133">Transmembrane helix</keyword>
<reference evidence="7" key="1">
    <citation type="journal article" date="2012" name="Bioengineered">
        <title>Additional insights into the genome of the oleaginous model alga Nannochloropsis gaditana.</title>
        <authorList>
            <person name="Jinkerson R.E."/>
            <person name="Radakovits R."/>
            <person name="Posewitz M.C."/>
        </authorList>
    </citation>
    <scope>NUCLEOTIDE SEQUENCE</scope>
    <source>
        <strain evidence="7">CCMP526</strain>
    </source>
</reference>
<organism evidence="7">
    <name type="scientific">Nannochloropsis gaditana (strain CCMP526)</name>
    <name type="common">Green microalga</name>
    <name type="synonym">Microchloropsis gaditana</name>
    <dbReference type="NCBI Taxonomy" id="1093141"/>
    <lineage>
        <taxon>Eukaryota</taxon>
        <taxon>Sar</taxon>
        <taxon>Stramenopiles</taxon>
        <taxon>Ochrophyta</taxon>
        <taxon>Eustigmatophyceae</taxon>
        <taxon>Eustigmatales</taxon>
        <taxon>Monodopsidaceae</taxon>
        <taxon>Nannochloropsis</taxon>
    </lineage>
</organism>
<dbReference type="PANTHER" id="PTHR48041:SF139">
    <property type="entry name" value="PROTEIN SCARLET"/>
    <property type="match status" value="1"/>
</dbReference>
<evidence type="ECO:0000313" key="7">
    <source>
        <dbReference type="EMBL" id="AFJ69484.1"/>
    </source>
</evidence>
<evidence type="ECO:0000256" key="3">
    <source>
        <dbReference type="ARBA" id="ARBA00022692"/>
    </source>
</evidence>
<keyword evidence="2" id="KW-0813">Transport</keyword>
<reference evidence="7" key="2">
    <citation type="journal article" date="2012" name="Nat. Commun.">
        <title>Draft genome sequence and genetic transformation of the oleaginous alga Nannochloropis gaditana.</title>
        <authorList>
            <person name="Radakovits R."/>
            <person name="Jinkerson R.E."/>
            <person name="Fuerstenberg S.I."/>
            <person name="Tae H."/>
            <person name="Settlage R.E."/>
            <person name="Boore J.L."/>
            <person name="Posewitz M.C."/>
        </authorList>
    </citation>
    <scope>NUCLEOTIDE SEQUENCE</scope>
    <source>
        <strain evidence="7">CCMP526</strain>
    </source>
</reference>
<feature type="non-terminal residue" evidence="7">
    <location>
        <position position="1"/>
    </location>
</feature>
<dbReference type="InterPro" id="IPR050352">
    <property type="entry name" value="ABCG_transporters"/>
</dbReference>
<dbReference type="PANTHER" id="PTHR48041">
    <property type="entry name" value="ABC TRANSPORTER G FAMILY MEMBER 28"/>
    <property type="match status" value="1"/>
</dbReference>
<dbReference type="EMBL" id="JU980421">
    <property type="protein sequence ID" value="AFJ69484.1"/>
    <property type="molecule type" value="mRNA"/>
</dbReference>
<accession>I2CRF1</accession>
<gene>
    <name evidence="7" type="ORF">NGATSA_3026100</name>
</gene>
<feature type="non-terminal residue" evidence="7">
    <location>
        <position position="237"/>
    </location>
</feature>